<evidence type="ECO:0000313" key="5">
    <source>
        <dbReference type="EMBL" id="MYD91082.1"/>
    </source>
</evidence>
<name>A0A6B1DWQ9_9CHLR</name>
<dbReference type="PROSITE" id="PS51186">
    <property type="entry name" value="GNAT"/>
    <property type="match status" value="1"/>
</dbReference>
<feature type="domain" description="N-acetyltransferase" evidence="4">
    <location>
        <begin position="164"/>
        <end position="311"/>
    </location>
</feature>
<dbReference type="PANTHER" id="PTHR43877:SF1">
    <property type="entry name" value="ACETYLTRANSFERASE"/>
    <property type="match status" value="1"/>
</dbReference>
<dbReference type="InterPro" id="IPR016181">
    <property type="entry name" value="Acyl_CoA_acyltransferase"/>
</dbReference>
<dbReference type="SUPFAM" id="SSF55729">
    <property type="entry name" value="Acyl-CoA N-acyltransferases (Nat)"/>
    <property type="match status" value="1"/>
</dbReference>
<gene>
    <name evidence="5" type="ORF">F4Y08_12230</name>
</gene>
<organism evidence="5">
    <name type="scientific">Caldilineaceae bacterium SB0662_bin_9</name>
    <dbReference type="NCBI Taxonomy" id="2605258"/>
    <lineage>
        <taxon>Bacteria</taxon>
        <taxon>Bacillati</taxon>
        <taxon>Chloroflexota</taxon>
        <taxon>Caldilineae</taxon>
        <taxon>Caldilineales</taxon>
        <taxon>Caldilineaceae</taxon>
    </lineage>
</organism>
<feature type="compositionally biased region" description="Basic residues" evidence="3">
    <location>
        <begin position="310"/>
        <end position="321"/>
    </location>
</feature>
<protein>
    <submittedName>
        <fullName evidence="5">GNAT family N-acetyltransferase</fullName>
    </submittedName>
</protein>
<sequence>MYAEPGERLHSPDAAATQPASTKDLTELFSGHHHYIRDFPPEALATPPSNWSILAHRDAAQRVAGAAVLEIEDRPPTLPSCVPNRITGRGVAVRGETGIRAAATHLLRQVLSDLDRQWPGRFFHLASRYRWLVDGALATGFRRLDTMAYLEHRLHRMTNLEPKHTLRSARPEDLPQLAAIDARAFPNFWHMGTQRLNQLSQPKSARLLVADADGQAAGFILTEAVLQDGRAQGFVVRVCVDPALHRKGVGTSLMAGAVDTMRKAGMTRVSLNALLSNEDTLAFYRRLGFVAQLRHSQVLGTVTGQPRAPAPRRRRGVLSYR</sequence>
<dbReference type="PANTHER" id="PTHR43877">
    <property type="entry name" value="AMINOALKYLPHOSPHONATE N-ACETYLTRANSFERASE-RELATED-RELATED"/>
    <property type="match status" value="1"/>
</dbReference>
<dbReference type="GO" id="GO:0016747">
    <property type="term" value="F:acyltransferase activity, transferring groups other than amino-acyl groups"/>
    <property type="evidence" value="ECO:0007669"/>
    <property type="project" value="InterPro"/>
</dbReference>
<feature type="region of interest" description="Disordered" evidence="3">
    <location>
        <begin position="302"/>
        <end position="321"/>
    </location>
</feature>
<evidence type="ECO:0000256" key="2">
    <source>
        <dbReference type="ARBA" id="ARBA00023315"/>
    </source>
</evidence>
<dbReference type="CDD" id="cd04301">
    <property type="entry name" value="NAT_SF"/>
    <property type="match status" value="1"/>
</dbReference>
<dbReference type="EMBL" id="VXPY01000086">
    <property type="protein sequence ID" value="MYD91082.1"/>
    <property type="molecule type" value="Genomic_DNA"/>
</dbReference>
<comment type="caution">
    <text evidence="5">The sequence shown here is derived from an EMBL/GenBank/DDBJ whole genome shotgun (WGS) entry which is preliminary data.</text>
</comment>
<feature type="region of interest" description="Disordered" evidence="3">
    <location>
        <begin position="1"/>
        <end position="21"/>
    </location>
</feature>
<dbReference type="InterPro" id="IPR050832">
    <property type="entry name" value="Bact_Acetyltransf"/>
</dbReference>
<evidence type="ECO:0000256" key="1">
    <source>
        <dbReference type="ARBA" id="ARBA00022679"/>
    </source>
</evidence>
<dbReference type="AlphaFoldDB" id="A0A6B1DWQ9"/>
<keyword evidence="1 5" id="KW-0808">Transferase</keyword>
<dbReference type="Gene3D" id="3.40.630.30">
    <property type="match status" value="1"/>
</dbReference>
<evidence type="ECO:0000259" key="4">
    <source>
        <dbReference type="PROSITE" id="PS51186"/>
    </source>
</evidence>
<proteinExistence type="predicted"/>
<dbReference type="Pfam" id="PF00583">
    <property type="entry name" value="Acetyltransf_1"/>
    <property type="match status" value="1"/>
</dbReference>
<accession>A0A6B1DWQ9</accession>
<keyword evidence="2" id="KW-0012">Acyltransferase</keyword>
<reference evidence="5" key="1">
    <citation type="submission" date="2019-09" db="EMBL/GenBank/DDBJ databases">
        <title>Characterisation of the sponge microbiome using genome-centric metagenomics.</title>
        <authorList>
            <person name="Engelberts J.P."/>
            <person name="Robbins S.J."/>
            <person name="De Goeij J.M."/>
            <person name="Aranda M."/>
            <person name="Bell S.C."/>
            <person name="Webster N.S."/>
        </authorList>
    </citation>
    <scope>NUCLEOTIDE SEQUENCE</scope>
    <source>
        <strain evidence="5">SB0662_bin_9</strain>
    </source>
</reference>
<evidence type="ECO:0000256" key="3">
    <source>
        <dbReference type="SAM" id="MobiDB-lite"/>
    </source>
</evidence>
<dbReference type="InterPro" id="IPR000182">
    <property type="entry name" value="GNAT_dom"/>
</dbReference>
<feature type="compositionally biased region" description="Basic and acidic residues" evidence="3">
    <location>
        <begin position="1"/>
        <end position="11"/>
    </location>
</feature>